<gene>
    <name evidence="1" type="ORF">SAMN05216244_3211</name>
</gene>
<dbReference type="InterPro" id="IPR036412">
    <property type="entry name" value="HAD-like_sf"/>
</dbReference>
<dbReference type="SFLD" id="SFLDG01140">
    <property type="entry name" value="C2.B:_Phosphomannomutase_and_P"/>
    <property type="match status" value="1"/>
</dbReference>
<dbReference type="PANTHER" id="PTHR10000:SF55">
    <property type="entry name" value="5-AMINO-6-(5-PHOSPHO-D-RIBITYLAMINO)URACIL PHOSPHATASE YCSE"/>
    <property type="match status" value="1"/>
</dbReference>
<reference evidence="2" key="1">
    <citation type="submission" date="2016-10" db="EMBL/GenBank/DDBJ databases">
        <authorList>
            <person name="Varghese N."/>
            <person name="Submissions S."/>
        </authorList>
    </citation>
    <scope>NUCLEOTIDE SEQUENCE [LARGE SCALE GENOMIC DNA]</scope>
    <source>
        <strain evidence="2">CGMCC 1.6199</strain>
    </source>
</reference>
<dbReference type="Gene3D" id="3.40.50.1000">
    <property type="entry name" value="HAD superfamily/HAD-like"/>
    <property type="match status" value="2"/>
</dbReference>
<dbReference type="PROSITE" id="PS01229">
    <property type="entry name" value="COF_2"/>
    <property type="match status" value="1"/>
</dbReference>
<dbReference type="InterPro" id="IPR023214">
    <property type="entry name" value="HAD_sf"/>
</dbReference>
<dbReference type="Pfam" id="PF08282">
    <property type="entry name" value="Hydrolase_3"/>
    <property type="match status" value="2"/>
</dbReference>
<dbReference type="InterPro" id="IPR006379">
    <property type="entry name" value="HAD-SF_hydro_IIB"/>
</dbReference>
<dbReference type="STRING" id="482461.SAMN05216244_3211"/>
<evidence type="ECO:0000313" key="1">
    <source>
        <dbReference type="EMBL" id="SDM69357.1"/>
    </source>
</evidence>
<sequence>MVSKPDIKLIALDMDGTLLNSNEEISEANRKAITEARNKGVEVVLSTGRHRSSCEAHAVSLNLSSYLITVNGSEIWTSEGELVSRQSLDIETIKKLVDLNERYGTRAWMASTEKVFRGEFPTDLEGYEWLKVGIDIDSEEVKDRILEELEGNDLLELSNSHPMNIEINAVGINKARALEKICGLMGITLDQVMTVGDSLNDIKMIQEAGLGVAMGNAQEEVKQTADWVTTDNNHDGVAKAIEHWIL</sequence>
<dbReference type="GO" id="GO:0005829">
    <property type="term" value="C:cytosol"/>
    <property type="evidence" value="ECO:0007669"/>
    <property type="project" value="TreeGrafter"/>
</dbReference>
<dbReference type="Proteomes" id="UP000182347">
    <property type="component" value="Unassembled WGS sequence"/>
</dbReference>
<evidence type="ECO:0008006" key="3">
    <source>
        <dbReference type="Google" id="ProtNLM"/>
    </source>
</evidence>
<dbReference type="SUPFAM" id="SSF56784">
    <property type="entry name" value="HAD-like"/>
    <property type="match status" value="1"/>
</dbReference>
<dbReference type="Gene3D" id="3.30.1240.10">
    <property type="match status" value="2"/>
</dbReference>
<dbReference type="SFLD" id="SFLDG01144">
    <property type="entry name" value="C2.B.4:_PGP_Like"/>
    <property type="match status" value="1"/>
</dbReference>
<dbReference type="CDD" id="cd07516">
    <property type="entry name" value="HAD_Pase"/>
    <property type="match status" value="1"/>
</dbReference>
<dbReference type="PROSITE" id="PS01228">
    <property type="entry name" value="COF_1"/>
    <property type="match status" value="1"/>
</dbReference>
<accession>A0A1G9VBC5</accession>
<proteinExistence type="predicted"/>
<dbReference type="SFLD" id="SFLDS00003">
    <property type="entry name" value="Haloacid_Dehalogenase"/>
    <property type="match status" value="1"/>
</dbReference>
<name>A0A1G9VBC5_9BACI</name>
<dbReference type="EMBL" id="FNHF01000004">
    <property type="protein sequence ID" value="SDM69357.1"/>
    <property type="molecule type" value="Genomic_DNA"/>
</dbReference>
<dbReference type="PANTHER" id="PTHR10000">
    <property type="entry name" value="PHOSPHOSERINE PHOSPHATASE"/>
    <property type="match status" value="1"/>
</dbReference>
<dbReference type="NCBIfam" id="TIGR01484">
    <property type="entry name" value="HAD-SF-IIB"/>
    <property type="match status" value="1"/>
</dbReference>
<dbReference type="GO" id="GO:0016791">
    <property type="term" value="F:phosphatase activity"/>
    <property type="evidence" value="ECO:0007669"/>
    <property type="project" value="TreeGrafter"/>
</dbReference>
<dbReference type="AlphaFoldDB" id="A0A1G9VBC5"/>
<evidence type="ECO:0000313" key="2">
    <source>
        <dbReference type="Proteomes" id="UP000182347"/>
    </source>
</evidence>
<organism evidence="1 2">
    <name type="scientific">Sediminibacillus halophilus</name>
    <dbReference type="NCBI Taxonomy" id="482461"/>
    <lineage>
        <taxon>Bacteria</taxon>
        <taxon>Bacillati</taxon>
        <taxon>Bacillota</taxon>
        <taxon>Bacilli</taxon>
        <taxon>Bacillales</taxon>
        <taxon>Bacillaceae</taxon>
        <taxon>Sediminibacillus</taxon>
    </lineage>
</organism>
<protein>
    <recommendedName>
        <fullName evidence="3">Phosphoglycolate phosphatase</fullName>
    </recommendedName>
</protein>
<dbReference type="GO" id="GO:0000287">
    <property type="term" value="F:magnesium ion binding"/>
    <property type="evidence" value="ECO:0007669"/>
    <property type="project" value="TreeGrafter"/>
</dbReference>
<keyword evidence="2" id="KW-1185">Reference proteome</keyword>